<evidence type="ECO:0000256" key="4">
    <source>
        <dbReference type="PROSITE-ProRule" id="PRU00335"/>
    </source>
</evidence>
<dbReference type="SUPFAM" id="SSF46689">
    <property type="entry name" value="Homeodomain-like"/>
    <property type="match status" value="1"/>
</dbReference>
<dbReference type="SUPFAM" id="SSF48498">
    <property type="entry name" value="Tetracyclin repressor-like, C-terminal domain"/>
    <property type="match status" value="1"/>
</dbReference>
<reference evidence="6 7" key="1">
    <citation type="submission" date="2023-11" db="EMBL/GenBank/DDBJ databases">
        <title>Gilvimarinus fulvus sp. nov., isolated from the surface of Kelp.</title>
        <authorList>
            <person name="Sun Y.Y."/>
            <person name="Gong Y."/>
            <person name="Du Z.J."/>
        </authorList>
    </citation>
    <scope>NUCLEOTIDE SEQUENCE [LARGE SCALE GENOMIC DNA]</scope>
    <source>
        <strain evidence="6 7">SDUM040013</strain>
    </source>
</reference>
<dbReference type="InterPro" id="IPR001647">
    <property type="entry name" value="HTH_TetR"/>
</dbReference>
<protein>
    <submittedName>
        <fullName evidence="6">TetR/AcrR family transcriptional regulator</fullName>
    </submittedName>
</protein>
<evidence type="ECO:0000313" key="7">
    <source>
        <dbReference type="Proteomes" id="UP001273505"/>
    </source>
</evidence>
<keyword evidence="1" id="KW-0805">Transcription regulation</keyword>
<feature type="DNA-binding region" description="H-T-H motif" evidence="4">
    <location>
        <begin position="32"/>
        <end position="51"/>
    </location>
</feature>
<gene>
    <name evidence="6" type="ORF">SCD92_19005</name>
</gene>
<keyword evidence="7" id="KW-1185">Reference proteome</keyword>
<keyword evidence="2 4" id="KW-0238">DNA-binding</keyword>
<dbReference type="PRINTS" id="PR00455">
    <property type="entry name" value="HTHTETR"/>
</dbReference>
<dbReference type="PROSITE" id="PS50977">
    <property type="entry name" value="HTH_TETR_2"/>
    <property type="match status" value="1"/>
</dbReference>
<dbReference type="PANTHER" id="PTHR47506">
    <property type="entry name" value="TRANSCRIPTIONAL REGULATORY PROTEIN"/>
    <property type="match status" value="1"/>
</dbReference>
<dbReference type="InterPro" id="IPR009057">
    <property type="entry name" value="Homeodomain-like_sf"/>
</dbReference>
<organism evidence="6 7">
    <name type="scientific">Gilvimarinus gilvus</name>
    <dbReference type="NCBI Taxonomy" id="3058038"/>
    <lineage>
        <taxon>Bacteria</taxon>
        <taxon>Pseudomonadati</taxon>
        <taxon>Pseudomonadota</taxon>
        <taxon>Gammaproteobacteria</taxon>
        <taxon>Cellvibrionales</taxon>
        <taxon>Cellvibrionaceae</taxon>
        <taxon>Gilvimarinus</taxon>
    </lineage>
</organism>
<dbReference type="Pfam" id="PF00440">
    <property type="entry name" value="TetR_N"/>
    <property type="match status" value="1"/>
</dbReference>
<sequence>MRASQEHMKKIRSHILEAAGKGFREDGYGGLGINGLAKRAGMTSGAFYGHFNSKDEAFSEVVKKGLEDYAQAIEGFEKDFGAEWPQYFLRYYLGKEHVENLECSCAVPGLSADVMRANTETKEIYSGVSERIAQNIADGLGKNDLSDSWALMSLLAGSVMIARCVSDPQQKKDILNAAQDWSSKMTNKPSSVAKDNQ</sequence>
<dbReference type="RefSeq" id="WP_302723064.1">
    <property type="nucleotide sequence ID" value="NZ_JAULRU010000577.1"/>
</dbReference>
<evidence type="ECO:0000256" key="1">
    <source>
        <dbReference type="ARBA" id="ARBA00023015"/>
    </source>
</evidence>
<dbReference type="Gene3D" id="1.10.10.60">
    <property type="entry name" value="Homeodomain-like"/>
    <property type="match status" value="1"/>
</dbReference>
<feature type="domain" description="HTH tetR-type" evidence="5">
    <location>
        <begin position="9"/>
        <end position="69"/>
    </location>
</feature>
<dbReference type="Gene3D" id="1.10.357.10">
    <property type="entry name" value="Tetracycline Repressor, domain 2"/>
    <property type="match status" value="1"/>
</dbReference>
<name>A0ABU4S4G1_9GAMM</name>
<evidence type="ECO:0000256" key="3">
    <source>
        <dbReference type="ARBA" id="ARBA00023163"/>
    </source>
</evidence>
<comment type="caution">
    <text evidence="6">The sequence shown here is derived from an EMBL/GenBank/DDBJ whole genome shotgun (WGS) entry which is preliminary data.</text>
</comment>
<keyword evidence="3" id="KW-0804">Transcription</keyword>
<dbReference type="Proteomes" id="UP001273505">
    <property type="component" value="Unassembled WGS sequence"/>
</dbReference>
<dbReference type="PANTHER" id="PTHR47506:SF7">
    <property type="entry name" value="TRANSCRIPTIONAL REGULATORY PROTEIN"/>
    <property type="match status" value="1"/>
</dbReference>
<evidence type="ECO:0000256" key="2">
    <source>
        <dbReference type="ARBA" id="ARBA00023125"/>
    </source>
</evidence>
<dbReference type="EMBL" id="JAXAFO010000062">
    <property type="protein sequence ID" value="MDX6851466.1"/>
    <property type="molecule type" value="Genomic_DNA"/>
</dbReference>
<dbReference type="InterPro" id="IPR036271">
    <property type="entry name" value="Tet_transcr_reg_TetR-rel_C_sf"/>
</dbReference>
<accession>A0ABU4S4G1</accession>
<evidence type="ECO:0000313" key="6">
    <source>
        <dbReference type="EMBL" id="MDX6851466.1"/>
    </source>
</evidence>
<proteinExistence type="predicted"/>
<evidence type="ECO:0000259" key="5">
    <source>
        <dbReference type="PROSITE" id="PS50977"/>
    </source>
</evidence>